<dbReference type="Pfam" id="PF08240">
    <property type="entry name" value="ADH_N"/>
    <property type="match status" value="1"/>
</dbReference>
<dbReference type="Proteomes" id="UP000000852">
    <property type="component" value="Chromosome"/>
</dbReference>
<keyword evidence="3" id="KW-0560">Oxidoreductase</keyword>
<evidence type="ECO:0000256" key="3">
    <source>
        <dbReference type="ARBA" id="ARBA00023002"/>
    </source>
</evidence>
<dbReference type="Gene3D" id="3.90.180.10">
    <property type="entry name" value="Medium-chain alcohol dehydrogenases, catalytic domain"/>
    <property type="match status" value="1"/>
</dbReference>
<keyword evidence="1 4" id="KW-0479">Metal-binding</keyword>
<dbReference type="PANTHER" id="PTHR43401:SF2">
    <property type="entry name" value="L-THREONINE 3-DEHYDROGENASE"/>
    <property type="match status" value="1"/>
</dbReference>
<dbReference type="RefSeq" id="WP_015809569.1">
    <property type="nucleotide sequence ID" value="NC_013061.1"/>
</dbReference>
<gene>
    <name evidence="7" type="ordered locus">Phep_3769</name>
</gene>
<evidence type="ECO:0000259" key="5">
    <source>
        <dbReference type="Pfam" id="PF00107"/>
    </source>
</evidence>
<evidence type="ECO:0000313" key="8">
    <source>
        <dbReference type="Proteomes" id="UP000000852"/>
    </source>
</evidence>
<accession>C6XUV2</accession>
<dbReference type="InterPro" id="IPR013149">
    <property type="entry name" value="ADH-like_C"/>
</dbReference>
<dbReference type="AlphaFoldDB" id="C6XUV2"/>
<dbReference type="GO" id="GO:0016491">
    <property type="term" value="F:oxidoreductase activity"/>
    <property type="evidence" value="ECO:0007669"/>
    <property type="project" value="UniProtKB-KW"/>
</dbReference>
<dbReference type="InterPro" id="IPR036291">
    <property type="entry name" value="NAD(P)-bd_dom_sf"/>
</dbReference>
<comment type="cofactor">
    <cofactor evidence="4">
        <name>Zn(2+)</name>
        <dbReference type="ChEBI" id="CHEBI:29105"/>
    </cofactor>
</comment>
<dbReference type="Gene3D" id="3.40.50.720">
    <property type="entry name" value="NAD(P)-binding Rossmann-like Domain"/>
    <property type="match status" value="1"/>
</dbReference>
<dbReference type="EMBL" id="CP001681">
    <property type="protein sequence ID" value="ACU05960.1"/>
    <property type="molecule type" value="Genomic_DNA"/>
</dbReference>
<evidence type="ECO:0000256" key="1">
    <source>
        <dbReference type="ARBA" id="ARBA00022723"/>
    </source>
</evidence>
<dbReference type="Pfam" id="PF00107">
    <property type="entry name" value="ADH_zinc_N"/>
    <property type="match status" value="1"/>
</dbReference>
<dbReference type="InterPro" id="IPR002328">
    <property type="entry name" value="ADH_Zn_CS"/>
</dbReference>
<keyword evidence="8" id="KW-1185">Reference proteome</keyword>
<feature type="domain" description="Alcohol dehydrogenase-like N-terminal" evidence="6">
    <location>
        <begin position="24"/>
        <end position="133"/>
    </location>
</feature>
<dbReference type="KEGG" id="phe:Phep_3769"/>
<feature type="domain" description="Alcohol dehydrogenase-like C-terminal" evidence="5">
    <location>
        <begin position="172"/>
        <end position="300"/>
    </location>
</feature>
<dbReference type="PANTHER" id="PTHR43401">
    <property type="entry name" value="L-THREONINE 3-DEHYDROGENASE"/>
    <property type="match status" value="1"/>
</dbReference>
<name>C6XUV2_PEDHD</name>
<evidence type="ECO:0000259" key="6">
    <source>
        <dbReference type="Pfam" id="PF08240"/>
    </source>
</evidence>
<protein>
    <submittedName>
        <fullName evidence="7">Alcohol dehydrogenase GroES domain protein</fullName>
    </submittedName>
</protein>
<dbReference type="SUPFAM" id="SSF51735">
    <property type="entry name" value="NAD(P)-binding Rossmann-fold domains"/>
    <property type="match status" value="1"/>
</dbReference>
<dbReference type="InterPro" id="IPR011032">
    <property type="entry name" value="GroES-like_sf"/>
</dbReference>
<keyword evidence="2 4" id="KW-0862">Zinc</keyword>
<dbReference type="HOGENOM" id="CLU_026673_11_0_10"/>
<dbReference type="SUPFAM" id="SSF50129">
    <property type="entry name" value="GroES-like"/>
    <property type="match status" value="1"/>
</dbReference>
<proteinExistence type="inferred from homology"/>
<dbReference type="OrthoDB" id="9787435at2"/>
<comment type="similarity">
    <text evidence="4">Belongs to the zinc-containing alcohol dehydrogenase family.</text>
</comment>
<evidence type="ECO:0000256" key="2">
    <source>
        <dbReference type="ARBA" id="ARBA00022833"/>
    </source>
</evidence>
<dbReference type="eggNOG" id="COG1063">
    <property type="taxonomic scope" value="Bacteria"/>
</dbReference>
<evidence type="ECO:0000313" key="7">
    <source>
        <dbReference type="EMBL" id="ACU05960.1"/>
    </source>
</evidence>
<dbReference type="PROSITE" id="PS00059">
    <property type="entry name" value="ADH_ZINC"/>
    <property type="match status" value="1"/>
</dbReference>
<dbReference type="InterPro" id="IPR013154">
    <property type="entry name" value="ADH-like_N"/>
</dbReference>
<dbReference type="GO" id="GO:0008270">
    <property type="term" value="F:zinc ion binding"/>
    <property type="evidence" value="ECO:0007669"/>
    <property type="project" value="InterPro"/>
</dbReference>
<dbReference type="InterPro" id="IPR050129">
    <property type="entry name" value="Zn_alcohol_dh"/>
</dbReference>
<sequence length="341" mass="37227">MKQATLISPGNIVFSEVGTPTELGDNDVLINIKKIGICGSDIHAYKGKHPFTPFPVIQGHEYSGEVVAIGAEVRSVKIGDKVTGRPQLTCGTCGPCCAGLYNVCANLKVEGFQAPGTARDYFVLPEDRTYVAPDQVSYDEIALLEPAAVAAHATAMIRDIENKNIVVTGAGPIGNLIAQFAKIRGAKRVIVTDFNDFRLNQLKQTGIGDLINLSVETFEEGIDRILKGESFQVGIEAVGVEPALYNLINNIEKAGQVLIVGVYEEFPRLNMGFVGEHELSIQGSMMYKHEDYLQALNFVVSGQLVLKTLITHRFDFQDYNEAYAFIEKNASQTIKVLIDVN</sequence>
<evidence type="ECO:0000256" key="4">
    <source>
        <dbReference type="RuleBase" id="RU361277"/>
    </source>
</evidence>
<organism evidence="7 8">
    <name type="scientific">Pedobacter heparinus (strain ATCC 13125 / DSM 2366 / CIP 104194 / JCM 7457 / NBRC 12017 / NCIMB 9290 / NRRL B-14731 / HIM 762-3)</name>
    <dbReference type="NCBI Taxonomy" id="485917"/>
    <lineage>
        <taxon>Bacteria</taxon>
        <taxon>Pseudomonadati</taxon>
        <taxon>Bacteroidota</taxon>
        <taxon>Sphingobacteriia</taxon>
        <taxon>Sphingobacteriales</taxon>
        <taxon>Sphingobacteriaceae</taxon>
        <taxon>Pedobacter</taxon>
    </lineage>
</organism>
<reference evidence="7 8" key="1">
    <citation type="journal article" date="2009" name="Stand. Genomic Sci.">
        <title>Complete genome sequence of Pedobacter heparinus type strain (HIM 762-3).</title>
        <authorList>
            <person name="Han C."/>
            <person name="Spring S."/>
            <person name="Lapidus A."/>
            <person name="Del Rio T.G."/>
            <person name="Tice H."/>
            <person name="Copeland A."/>
            <person name="Cheng J.F."/>
            <person name="Lucas S."/>
            <person name="Chen F."/>
            <person name="Nolan M."/>
            <person name="Bruce D."/>
            <person name="Goodwin L."/>
            <person name="Pitluck S."/>
            <person name="Ivanova N."/>
            <person name="Mavromatis K."/>
            <person name="Mikhailova N."/>
            <person name="Pati A."/>
            <person name="Chen A."/>
            <person name="Palaniappan K."/>
            <person name="Land M."/>
            <person name="Hauser L."/>
            <person name="Chang Y.J."/>
            <person name="Jeffries C.C."/>
            <person name="Saunders E."/>
            <person name="Chertkov O."/>
            <person name="Brettin T."/>
            <person name="Goker M."/>
            <person name="Rohde M."/>
            <person name="Bristow J."/>
            <person name="Eisen J.A."/>
            <person name="Markowitz V."/>
            <person name="Hugenholtz P."/>
            <person name="Kyrpides N.C."/>
            <person name="Klenk H.P."/>
            <person name="Detter J.C."/>
        </authorList>
    </citation>
    <scope>NUCLEOTIDE SEQUENCE [LARGE SCALE GENOMIC DNA]</scope>
    <source>
        <strain evidence="8">ATCC 13125 / DSM 2366 / CIP 104194 / JCM 7457 / NBRC 12017 / NCIMB 9290 / NRRL B-14731 / HIM 762-3</strain>
    </source>
</reference>
<dbReference type="STRING" id="485917.Phep_3769"/>